<dbReference type="OrthoDB" id="8480452at2"/>
<dbReference type="AlphaFoldDB" id="A0A5R9Q0H8"/>
<name>A0A5R9Q0H8_9GAMM</name>
<proteinExistence type="predicted"/>
<dbReference type="InterPro" id="IPR001638">
    <property type="entry name" value="Solute-binding_3/MltF_N"/>
</dbReference>
<comment type="caution">
    <text evidence="2">The sequence shown here is derived from an EMBL/GenBank/DDBJ whole genome shotgun (WGS) entry which is preliminary data.</text>
</comment>
<accession>A0A5R9Q0H8</accession>
<organism evidence="2 3">
    <name type="scientific">Pseudoalteromonas phenolica</name>
    <dbReference type="NCBI Taxonomy" id="161398"/>
    <lineage>
        <taxon>Bacteria</taxon>
        <taxon>Pseudomonadati</taxon>
        <taxon>Pseudomonadota</taxon>
        <taxon>Gammaproteobacteria</taxon>
        <taxon>Alteromonadales</taxon>
        <taxon>Pseudoalteromonadaceae</taxon>
        <taxon>Pseudoalteromonas</taxon>
    </lineage>
</organism>
<feature type="domain" description="Solute-binding protein family 3/N-terminal" evidence="1">
    <location>
        <begin position="27"/>
        <end position="264"/>
    </location>
</feature>
<sequence>MFKFLVIIFFLLLGFESVAKTVTFLKVDFAPYYILDGVHKGRGRDEAIIDLLKQSLPDHSFQQILIPSSRALFELQHSKKTTCMLSLYKTEQRKQQFYFSEQYSTIGLAPTVAMHKDIAEKIIPKGVTTTSLKDLIFKNDLLLGKSTERSYGQHVDRIILKIPQDDMIVRAGKDSLQSLTYMLLKKRVDVIIGYPGEHLYLQSKLKKESQFIQLQISESPKTVLGFIGCNKSKESKQFLKKADMSLSKIKASPEYASLMLRWVPKNLQQNLVNKLNNQ</sequence>
<protein>
    <recommendedName>
        <fullName evidence="1">Solute-binding protein family 3/N-terminal domain-containing protein</fullName>
    </recommendedName>
</protein>
<dbReference type="Pfam" id="PF00497">
    <property type="entry name" value="SBP_bac_3"/>
    <property type="match status" value="1"/>
</dbReference>
<dbReference type="SUPFAM" id="SSF53850">
    <property type="entry name" value="Periplasmic binding protein-like II"/>
    <property type="match status" value="1"/>
</dbReference>
<gene>
    <name evidence="2" type="ORF">C1E24_13790</name>
</gene>
<evidence type="ECO:0000313" key="2">
    <source>
        <dbReference type="EMBL" id="TLX46435.1"/>
    </source>
</evidence>
<evidence type="ECO:0000313" key="3">
    <source>
        <dbReference type="Proteomes" id="UP000309186"/>
    </source>
</evidence>
<dbReference type="Gene3D" id="3.40.190.10">
    <property type="entry name" value="Periplasmic binding protein-like II"/>
    <property type="match status" value="2"/>
</dbReference>
<dbReference type="RefSeq" id="WP_138482362.1">
    <property type="nucleotide sequence ID" value="NZ_PPSW01000022.1"/>
</dbReference>
<reference evidence="2 3" key="1">
    <citation type="submission" date="2018-01" db="EMBL/GenBank/DDBJ databases">
        <title>Co-occurrence of chitin degradation, pigmentation and bioactivity in marine Pseudoalteromonas.</title>
        <authorList>
            <person name="Paulsen S."/>
            <person name="Gram L."/>
            <person name="Machado H."/>
        </authorList>
    </citation>
    <scope>NUCLEOTIDE SEQUENCE [LARGE SCALE GENOMIC DNA]</scope>
    <source>
        <strain evidence="2 3">S3663</strain>
    </source>
</reference>
<evidence type="ECO:0000259" key="1">
    <source>
        <dbReference type="Pfam" id="PF00497"/>
    </source>
</evidence>
<dbReference type="EMBL" id="PPSW01000022">
    <property type="protein sequence ID" value="TLX46435.1"/>
    <property type="molecule type" value="Genomic_DNA"/>
</dbReference>
<dbReference type="Proteomes" id="UP000309186">
    <property type="component" value="Unassembled WGS sequence"/>
</dbReference>